<dbReference type="Proteomes" id="UP000270678">
    <property type="component" value="Chromosome"/>
</dbReference>
<evidence type="ECO:0000313" key="1">
    <source>
        <dbReference type="EMBL" id="AZS14659.1"/>
    </source>
</evidence>
<sequence length="136" mass="15304">MSPIPWQTPEEAGFVKASVLLPMVLDVLERDRAAVVRAELKLPEIYGELIDSLQKAVMEELSQARQGLRQHGMKIYKERRTVLGIEASYLCRGYHYEFSMLWGLVKAEILQRIRGYLSVSSGGFSEVNDAKEGDGS</sequence>
<accession>A0A3S9UWF0</accession>
<gene>
    <name evidence="1" type="ORF">EI981_09460</name>
</gene>
<dbReference type="KEGG" id="plut:EI981_09460"/>
<dbReference type="OrthoDB" id="2910298at2"/>
<protein>
    <submittedName>
        <fullName evidence="1">Uncharacterized protein</fullName>
    </submittedName>
</protein>
<evidence type="ECO:0000313" key="2">
    <source>
        <dbReference type="Proteomes" id="UP000270678"/>
    </source>
</evidence>
<keyword evidence="2" id="KW-1185">Reference proteome</keyword>
<name>A0A3S9UWF0_9BACL</name>
<dbReference type="EMBL" id="CP034346">
    <property type="protein sequence ID" value="AZS14659.1"/>
    <property type="molecule type" value="Genomic_DNA"/>
</dbReference>
<dbReference type="AlphaFoldDB" id="A0A3S9UWF0"/>
<proteinExistence type="predicted"/>
<reference evidence="2" key="1">
    <citation type="submission" date="2018-12" db="EMBL/GenBank/DDBJ databases">
        <title>Complete genome sequence of Paenibacillus sp. MBLB1234.</title>
        <authorList>
            <person name="Nam Y.-D."/>
            <person name="Kang J."/>
            <person name="Chung W.-H."/>
            <person name="Park Y.S."/>
        </authorList>
    </citation>
    <scope>NUCLEOTIDE SEQUENCE [LARGE SCALE GENOMIC DNA]</scope>
    <source>
        <strain evidence="2">MBLB1234</strain>
    </source>
</reference>
<dbReference type="RefSeq" id="WP_126997522.1">
    <property type="nucleotide sequence ID" value="NZ_CP034346.1"/>
</dbReference>
<dbReference type="Pfam" id="PF26325">
    <property type="entry name" value="YhjD"/>
    <property type="match status" value="1"/>
</dbReference>
<organism evidence="1 2">
    <name type="scientific">Paenibacillus lutimineralis</name>
    <dbReference type="NCBI Taxonomy" id="2707005"/>
    <lineage>
        <taxon>Bacteria</taxon>
        <taxon>Bacillati</taxon>
        <taxon>Bacillota</taxon>
        <taxon>Bacilli</taxon>
        <taxon>Bacillales</taxon>
        <taxon>Paenibacillaceae</taxon>
        <taxon>Paenibacillus</taxon>
    </lineage>
</organism>
<dbReference type="InterPro" id="IPR058600">
    <property type="entry name" value="YhjD-like"/>
</dbReference>